<comment type="caution">
    <text evidence="8">The sequence shown here is derived from an EMBL/GenBank/DDBJ whole genome shotgun (WGS) entry which is preliminary data.</text>
</comment>
<evidence type="ECO:0000256" key="4">
    <source>
        <dbReference type="ARBA" id="ARBA00023015"/>
    </source>
</evidence>
<reference evidence="9 11" key="2">
    <citation type="submission" date="2017-02" db="EMBL/GenBank/DDBJ databases">
        <title>Draft genome of Acidibacillus ferrooxidans Huett2.</title>
        <authorList>
            <person name="Schopf S."/>
        </authorList>
    </citation>
    <scope>NUCLEOTIDE SEQUENCE [LARGE SCALE GENOMIC DNA]</scope>
    <source>
        <strain evidence="9 11">Huett2</strain>
    </source>
</reference>
<dbReference type="InterPro" id="IPR002481">
    <property type="entry name" value="FUR"/>
</dbReference>
<dbReference type="RefSeq" id="WP_067560845.1">
    <property type="nucleotide sequence ID" value="NZ_LSUQ01000003.1"/>
</dbReference>
<dbReference type="SUPFAM" id="SSF46785">
    <property type="entry name" value="Winged helix' DNA-binding domain"/>
    <property type="match status" value="1"/>
</dbReference>
<dbReference type="OrthoDB" id="8659436at2"/>
<keyword evidence="5" id="KW-0238">DNA-binding</keyword>
<dbReference type="Proteomes" id="UP000190229">
    <property type="component" value="Unassembled WGS sequence"/>
</dbReference>
<reference evidence="8 10" key="1">
    <citation type="submission" date="2016-02" db="EMBL/GenBank/DDBJ databases">
        <title>Draft genome sequence of Acidibacillus ferrooxidans SLC66.</title>
        <authorList>
            <person name="Oliveira G."/>
            <person name="Nancucheo I."/>
            <person name="Dall'Agnol H."/>
            <person name="Johnson B."/>
            <person name="Oliveira R."/>
            <person name="Nunes G.L."/>
            <person name="Tzotzos G."/>
            <person name="Orellana S.C."/>
            <person name="Salim A.C."/>
            <person name="Araujo F.M."/>
        </authorList>
    </citation>
    <scope>NUCLEOTIDE SEQUENCE [LARGE SCALE GENOMIC DNA]</scope>
    <source>
        <strain evidence="8 10">SLC66</strain>
    </source>
</reference>
<dbReference type="Proteomes" id="UP000077421">
    <property type="component" value="Unassembled WGS sequence"/>
</dbReference>
<evidence type="ECO:0000256" key="3">
    <source>
        <dbReference type="ARBA" id="ARBA00022833"/>
    </source>
</evidence>
<evidence type="ECO:0000256" key="5">
    <source>
        <dbReference type="ARBA" id="ARBA00023125"/>
    </source>
</evidence>
<feature type="binding site" evidence="7">
    <location>
        <position position="85"/>
    </location>
    <ligand>
        <name>Zn(2+)</name>
        <dbReference type="ChEBI" id="CHEBI:29105"/>
    </ligand>
</feature>
<evidence type="ECO:0000313" key="8">
    <source>
        <dbReference type="EMBL" id="OAG95158.1"/>
    </source>
</evidence>
<dbReference type="CDD" id="cd07153">
    <property type="entry name" value="Fur_like"/>
    <property type="match status" value="1"/>
</dbReference>
<dbReference type="STRING" id="1765683.B2M26_13440"/>
<comment type="cofactor">
    <cofactor evidence="7">
        <name>Zn(2+)</name>
        <dbReference type="ChEBI" id="CHEBI:29105"/>
    </cofactor>
    <text evidence="7">Binds 1 zinc ion per subunit.</text>
</comment>
<dbReference type="AlphaFoldDB" id="A0A162U3E0"/>
<dbReference type="Pfam" id="PF01475">
    <property type="entry name" value="FUR"/>
    <property type="match status" value="1"/>
</dbReference>
<dbReference type="GO" id="GO:0000976">
    <property type="term" value="F:transcription cis-regulatory region binding"/>
    <property type="evidence" value="ECO:0007669"/>
    <property type="project" value="TreeGrafter"/>
</dbReference>
<dbReference type="GO" id="GO:0045892">
    <property type="term" value="P:negative regulation of DNA-templated transcription"/>
    <property type="evidence" value="ECO:0007669"/>
    <property type="project" value="TreeGrafter"/>
</dbReference>
<dbReference type="EMBL" id="LSUQ01000003">
    <property type="protein sequence ID" value="OAG95158.1"/>
    <property type="molecule type" value="Genomic_DNA"/>
</dbReference>
<keyword evidence="3 7" id="KW-0862">Zinc</keyword>
<keyword evidence="7" id="KW-0479">Metal-binding</keyword>
<keyword evidence="4" id="KW-0805">Transcription regulation</keyword>
<gene>
    <name evidence="8" type="ORF">AYW79_01585</name>
    <name evidence="9" type="ORF">B2M26_13440</name>
</gene>
<dbReference type="InterPro" id="IPR036388">
    <property type="entry name" value="WH-like_DNA-bd_sf"/>
</dbReference>
<proteinExistence type="inferred from homology"/>
<accession>A0A162U3E0</accession>
<protein>
    <submittedName>
        <fullName evidence="8">Fur family transcriptional regulator</fullName>
    </submittedName>
    <submittedName>
        <fullName evidence="9">Transcriptional repressor</fullName>
    </submittedName>
</protein>
<dbReference type="Gene3D" id="3.30.1490.190">
    <property type="match status" value="1"/>
</dbReference>
<evidence type="ECO:0000256" key="6">
    <source>
        <dbReference type="ARBA" id="ARBA00023163"/>
    </source>
</evidence>
<evidence type="ECO:0000256" key="2">
    <source>
        <dbReference type="ARBA" id="ARBA00022491"/>
    </source>
</evidence>
<comment type="similarity">
    <text evidence="1">Belongs to the Fur family.</text>
</comment>
<name>A0A162U3E0_9BACL</name>
<organism evidence="8 10">
    <name type="scientific">Ferroacidibacillus organovorans</name>
    <dbReference type="NCBI Taxonomy" id="1765683"/>
    <lineage>
        <taxon>Bacteria</taxon>
        <taxon>Bacillati</taxon>
        <taxon>Bacillota</taxon>
        <taxon>Bacilli</taxon>
        <taxon>Bacillales</taxon>
        <taxon>Alicyclobacillaceae</taxon>
        <taxon>Ferroacidibacillus</taxon>
    </lineage>
</organism>
<keyword evidence="2" id="KW-0678">Repressor</keyword>
<dbReference type="PANTHER" id="PTHR33202">
    <property type="entry name" value="ZINC UPTAKE REGULATION PROTEIN"/>
    <property type="match status" value="1"/>
</dbReference>
<feature type="binding site" evidence="7">
    <location>
        <position position="125"/>
    </location>
    <ligand>
        <name>Zn(2+)</name>
        <dbReference type="ChEBI" id="CHEBI:29105"/>
    </ligand>
</feature>
<dbReference type="GO" id="GO:1900376">
    <property type="term" value="P:regulation of secondary metabolite biosynthetic process"/>
    <property type="evidence" value="ECO:0007669"/>
    <property type="project" value="TreeGrafter"/>
</dbReference>
<evidence type="ECO:0000256" key="1">
    <source>
        <dbReference type="ARBA" id="ARBA00007957"/>
    </source>
</evidence>
<dbReference type="GO" id="GO:0003700">
    <property type="term" value="F:DNA-binding transcription factor activity"/>
    <property type="evidence" value="ECO:0007669"/>
    <property type="project" value="InterPro"/>
</dbReference>
<keyword evidence="11" id="KW-1185">Reference proteome</keyword>
<dbReference type="EMBL" id="MWPS01000043">
    <property type="protein sequence ID" value="OPG15150.1"/>
    <property type="molecule type" value="Genomic_DNA"/>
</dbReference>
<feature type="binding site" evidence="7">
    <location>
        <position position="82"/>
    </location>
    <ligand>
        <name>Zn(2+)</name>
        <dbReference type="ChEBI" id="CHEBI:29105"/>
    </ligand>
</feature>
<dbReference type="InterPro" id="IPR036390">
    <property type="entry name" value="WH_DNA-bd_sf"/>
</dbReference>
<keyword evidence="6" id="KW-0804">Transcription</keyword>
<feature type="binding site" evidence="7">
    <location>
        <position position="122"/>
    </location>
    <ligand>
        <name>Zn(2+)</name>
        <dbReference type="ChEBI" id="CHEBI:29105"/>
    </ligand>
</feature>
<evidence type="ECO:0000256" key="7">
    <source>
        <dbReference type="PIRSR" id="PIRSR602481-1"/>
    </source>
</evidence>
<evidence type="ECO:0000313" key="10">
    <source>
        <dbReference type="Proteomes" id="UP000077421"/>
    </source>
</evidence>
<dbReference type="InterPro" id="IPR043135">
    <property type="entry name" value="Fur_C"/>
</dbReference>
<dbReference type="GO" id="GO:0008270">
    <property type="term" value="F:zinc ion binding"/>
    <property type="evidence" value="ECO:0007669"/>
    <property type="project" value="TreeGrafter"/>
</dbReference>
<sequence length="131" mass="14712">MSHVRLTPKRQIVYDTVVQLANHPSAVEIMASLQASGKKLAYATVYNSLRYLTDVGLLQELTVGGTYSRYDARVENHHHVICQACGRVDEVAREIPLPFLRAIEQESGYDIKLADLVIKGICPACRRQQEM</sequence>
<evidence type="ECO:0000313" key="9">
    <source>
        <dbReference type="EMBL" id="OPG15150.1"/>
    </source>
</evidence>
<evidence type="ECO:0000313" key="11">
    <source>
        <dbReference type="Proteomes" id="UP000190229"/>
    </source>
</evidence>
<dbReference type="Gene3D" id="1.10.10.10">
    <property type="entry name" value="Winged helix-like DNA-binding domain superfamily/Winged helix DNA-binding domain"/>
    <property type="match status" value="1"/>
</dbReference>
<dbReference type="PANTHER" id="PTHR33202:SF7">
    <property type="entry name" value="FERRIC UPTAKE REGULATION PROTEIN"/>
    <property type="match status" value="1"/>
</dbReference>